<proteinExistence type="predicted"/>
<feature type="transmembrane region" description="Helical" evidence="6">
    <location>
        <begin position="102"/>
        <end position="118"/>
    </location>
</feature>
<feature type="transmembrane region" description="Helical" evidence="6">
    <location>
        <begin position="191"/>
        <end position="211"/>
    </location>
</feature>
<dbReference type="Gene3D" id="1.20.1250.20">
    <property type="entry name" value="MFS general substrate transporter like domains"/>
    <property type="match status" value="2"/>
</dbReference>
<evidence type="ECO:0000313" key="7">
    <source>
        <dbReference type="EMBL" id="KAK5052659.1"/>
    </source>
</evidence>
<feature type="transmembrane region" description="Helical" evidence="6">
    <location>
        <begin position="266"/>
        <end position="287"/>
    </location>
</feature>
<accession>A0AAV9NA06</accession>
<feature type="transmembrane region" description="Helical" evidence="6">
    <location>
        <begin position="315"/>
        <end position="332"/>
    </location>
</feature>
<keyword evidence="3 6" id="KW-1133">Transmembrane helix</keyword>
<feature type="transmembrane region" description="Helical" evidence="6">
    <location>
        <begin position="223"/>
        <end position="245"/>
    </location>
</feature>
<evidence type="ECO:0000256" key="5">
    <source>
        <dbReference type="SAM" id="MobiDB-lite"/>
    </source>
</evidence>
<dbReference type="CDD" id="cd06178">
    <property type="entry name" value="MFS_unc93-like"/>
    <property type="match status" value="1"/>
</dbReference>
<feature type="transmembrane region" description="Helical" evidence="6">
    <location>
        <begin position="455"/>
        <end position="474"/>
    </location>
</feature>
<dbReference type="EMBL" id="JAVRRD010000013">
    <property type="protein sequence ID" value="KAK5052659.1"/>
    <property type="molecule type" value="Genomic_DNA"/>
</dbReference>
<feature type="transmembrane region" description="Helical" evidence="6">
    <location>
        <begin position="125"/>
        <end position="144"/>
    </location>
</feature>
<evidence type="ECO:0000256" key="4">
    <source>
        <dbReference type="ARBA" id="ARBA00023136"/>
    </source>
</evidence>
<feature type="transmembrane region" description="Helical" evidence="6">
    <location>
        <begin position="392"/>
        <end position="413"/>
    </location>
</feature>
<dbReference type="PANTHER" id="PTHR23294:SF54">
    <property type="entry name" value="DUF895 DOMAIN MEMBRANE PROTEIN (AFU_ORTHOLOGUE AFUA_8G04110)"/>
    <property type="match status" value="1"/>
</dbReference>
<evidence type="ECO:0000256" key="1">
    <source>
        <dbReference type="ARBA" id="ARBA00004141"/>
    </source>
</evidence>
<gene>
    <name evidence="7" type="ORF">LTR84_002524</name>
</gene>
<dbReference type="InterPro" id="IPR010291">
    <property type="entry name" value="Ion_channel_UNC-93"/>
</dbReference>
<keyword evidence="4 6" id="KW-0472">Membrane</keyword>
<reference evidence="7 8" key="1">
    <citation type="submission" date="2023-08" db="EMBL/GenBank/DDBJ databases">
        <title>Black Yeasts Isolated from many extreme environments.</title>
        <authorList>
            <person name="Coleine C."/>
            <person name="Stajich J.E."/>
            <person name="Selbmann L."/>
        </authorList>
    </citation>
    <scope>NUCLEOTIDE SEQUENCE [LARGE SCALE GENOMIC DNA]</scope>
    <source>
        <strain evidence="7 8">CCFEE 5792</strain>
    </source>
</reference>
<dbReference type="InterPro" id="IPR036259">
    <property type="entry name" value="MFS_trans_sf"/>
</dbReference>
<keyword evidence="2 6" id="KW-0812">Transmembrane</keyword>
<dbReference type="PANTHER" id="PTHR23294">
    <property type="entry name" value="ET TRANSLATION PRODUCT-RELATED"/>
    <property type="match status" value="1"/>
</dbReference>
<dbReference type="InterPro" id="IPR051617">
    <property type="entry name" value="UNC-93-like_regulator"/>
</dbReference>
<evidence type="ECO:0000256" key="2">
    <source>
        <dbReference type="ARBA" id="ARBA00022692"/>
    </source>
</evidence>
<evidence type="ECO:0000256" key="3">
    <source>
        <dbReference type="ARBA" id="ARBA00022989"/>
    </source>
</evidence>
<dbReference type="Pfam" id="PF05978">
    <property type="entry name" value="UNC-93"/>
    <property type="match status" value="1"/>
</dbReference>
<comment type="caution">
    <text evidence="7">The sequence shown here is derived from an EMBL/GenBank/DDBJ whole genome shotgun (WGS) entry which is preliminary data.</text>
</comment>
<protein>
    <recommendedName>
        <fullName evidence="9">Major facilitator superfamily (MFS) profile domain-containing protein</fullName>
    </recommendedName>
</protein>
<dbReference type="GO" id="GO:0016020">
    <property type="term" value="C:membrane"/>
    <property type="evidence" value="ECO:0007669"/>
    <property type="project" value="UniProtKB-SubCell"/>
</dbReference>
<keyword evidence="8" id="KW-1185">Reference proteome</keyword>
<evidence type="ECO:0008006" key="9">
    <source>
        <dbReference type="Google" id="ProtNLM"/>
    </source>
</evidence>
<dbReference type="RefSeq" id="XP_064706359.1">
    <property type="nucleotide sequence ID" value="XM_064846134.1"/>
</dbReference>
<dbReference type="Proteomes" id="UP001358417">
    <property type="component" value="Unassembled WGS sequence"/>
</dbReference>
<sequence>MSDVADEKMAAEKTLGTTGTETPPNYATEHSLDHTRKAEGKPWMYKRLKLGPVALPAYASPKFQIVFVAIVCFLCPGMFNAVNGLGAAGQVNAHDINNASTAIYSTFSVVGFFAGSIANRIGLRLTLGLGGFGYALYIASILSYNHNQNAAFLIFAGALLGVCAGLLWTAQGAIMMSYPPEKSKGRYIATFWGIFNLGAVIGGLIPLAQNIHSKANKVNDGTYIGFIVLMALGFAITPLLCNPRFVTRDDGSRIIMMKNPTWKSEITGMMSVFISDWYIVLLFPMFFASNWFYTYHFQCVNLPKFNIRTRSLNSVLYYLSQIIGAWIFGLALDSERFSRSTKARAAVVTLFVSTFVIWGGGYDFQKQYTRTETDADDYVKIDWTDSGYIGPMFLFMFYGAYDSVWQTTSYWLMGSLTNNSRKLANFTGFYKGIQSAGGALSPVLDTQKVSYMNQFAANWGLLAGSLIVAAPVIWTKVQDTTDIEEDLKFSDETMADVAPISPIVGAEGQMAEKNAVVH</sequence>
<feature type="transmembrane region" description="Helical" evidence="6">
    <location>
        <begin position="65"/>
        <end position="82"/>
    </location>
</feature>
<evidence type="ECO:0000256" key="6">
    <source>
        <dbReference type="SAM" id="Phobius"/>
    </source>
</evidence>
<name>A0AAV9NA06_9EURO</name>
<dbReference type="SUPFAM" id="SSF103473">
    <property type="entry name" value="MFS general substrate transporter"/>
    <property type="match status" value="1"/>
</dbReference>
<comment type="subcellular location">
    <subcellularLocation>
        <location evidence="1">Membrane</location>
        <topology evidence="1">Multi-pass membrane protein</topology>
    </subcellularLocation>
</comment>
<evidence type="ECO:0000313" key="8">
    <source>
        <dbReference type="Proteomes" id="UP001358417"/>
    </source>
</evidence>
<feature type="transmembrane region" description="Helical" evidence="6">
    <location>
        <begin position="150"/>
        <end position="170"/>
    </location>
</feature>
<dbReference type="GeneID" id="89970732"/>
<organism evidence="7 8">
    <name type="scientific">Exophiala bonariae</name>
    <dbReference type="NCBI Taxonomy" id="1690606"/>
    <lineage>
        <taxon>Eukaryota</taxon>
        <taxon>Fungi</taxon>
        <taxon>Dikarya</taxon>
        <taxon>Ascomycota</taxon>
        <taxon>Pezizomycotina</taxon>
        <taxon>Eurotiomycetes</taxon>
        <taxon>Chaetothyriomycetidae</taxon>
        <taxon>Chaetothyriales</taxon>
        <taxon>Herpotrichiellaceae</taxon>
        <taxon>Exophiala</taxon>
    </lineage>
</organism>
<feature type="transmembrane region" description="Helical" evidence="6">
    <location>
        <begin position="344"/>
        <end position="362"/>
    </location>
</feature>
<feature type="compositionally biased region" description="Polar residues" evidence="5">
    <location>
        <begin position="15"/>
        <end position="25"/>
    </location>
</feature>
<dbReference type="AlphaFoldDB" id="A0AAV9NA06"/>
<feature type="region of interest" description="Disordered" evidence="5">
    <location>
        <begin position="10"/>
        <end position="32"/>
    </location>
</feature>